<evidence type="ECO:0000256" key="2">
    <source>
        <dbReference type="SAM" id="Phobius"/>
    </source>
</evidence>
<dbReference type="RefSeq" id="WP_133329948.1">
    <property type="nucleotide sequence ID" value="NZ_SMYL01000009.1"/>
</dbReference>
<keyword evidence="2" id="KW-1133">Transmembrane helix</keyword>
<keyword evidence="2" id="KW-0812">Transmembrane</keyword>
<dbReference type="EMBL" id="SMYL01000009">
    <property type="protein sequence ID" value="TDK63496.1"/>
    <property type="molecule type" value="Genomic_DNA"/>
</dbReference>
<evidence type="ECO:0000313" key="4">
    <source>
        <dbReference type="Proteomes" id="UP000294829"/>
    </source>
</evidence>
<dbReference type="AlphaFoldDB" id="A0A4R5VWE2"/>
<feature type="compositionally biased region" description="Polar residues" evidence="1">
    <location>
        <begin position="110"/>
        <end position="141"/>
    </location>
</feature>
<keyword evidence="2" id="KW-0472">Membrane</keyword>
<reference evidence="3 4" key="1">
    <citation type="submission" date="2019-03" db="EMBL/GenBank/DDBJ databases">
        <title>Sapientia aquatica gen. nov., sp. nov., isolated from a crater lake.</title>
        <authorList>
            <person name="Felfoldi T."/>
            <person name="Szabo A."/>
            <person name="Toth E."/>
            <person name="Schumann P."/>
            <person name="Keki Z."/>
            <person name="Marialigeti K."/>
            <person name="Mathe I."/>
        </authorList>
    </citation>
    <scope>NUCLEOTIDE SEQUENCE [LARGE SCALE GENOMIC DNA]</scope>
    <source>
        <strain evidence="3 4">SA-152</strain>
    </source>
</reference>
<feature type="region of interest" description="Disordered" evidence="1">
    <location>
        <begin position="102"/>
        <end position="141"/>
    </location>
</feature>
<name>A0A4R5VWE2_9BURK</name>
<feature type="transmembrane region" description="Helical" evidence="2">
    <location>
        <begin position="55"/>
        <end position="73"/>
    </location>
</feature>
<accession>A0A4R5VWE2</accession>
<evidence type="ECO:0000256" key="1">
    <source>
        <dbReference type="SAM" id="MobiDB-lite"/>
    </source>
</evidence>
<comment type="caution">
    <text evidence="3">The sequence shown here is derived from an EMBL/GenBank/DDBJ whole genome shotgun (WGS) entry which is preliminary data.</text>
</comment>
<sequence>MLPRFSLVKQRTELIDSVLLNLSWGTIEFGFTISRKPLEVDFEDSLYPHQRSRNLFAIIFMVLVHIVVLYFLLFKKVDAPLKQGDEAGQMVFFDLAAKKQGEQAKPAKTQPEQKQQKAQPIHSTAVATPKQQQVVSPPTTSPVAAPVYQDTMSMLAAKRAQRQAAEASAAQENLEAQAASRGPSENDIAMARIKANIAAANYSRKGTNGVFQILSKGVQNGRFSFRGWTNDPHESTHQTFEVDAGIGGDVELAMIRKMIELIRQHYTGDFNWESQRLGRVVVLSARPADSAGLEAFLRKEMFETK</sequence>
<keyword evidence="4" id="KW-1185">Reference proteome</keyword>
<gene>
    <name evidence="3" type="ORF">E2I14_14910</name>
</gene>
<organism evidence="3 4">
    <name type="scientific">Sapientia aquatica</name>
    <dbReference type="NCBI Taxonomy" id="1549640"/>
    <lineage>
        <taxon>Bacteria</taxon>
        <taxon>Pseudomonadati</taxon>
        <taxon>Pseudomonadota</taxon>
        <taxon>Betaproteobacteria</taxon>
        <taxon>Burkholderiales</taxon>
        <taxon>Oxalobacteraceae</taxon>
        <taxon>Sapientia</taxon>
    </lineage>
</organism>
<protein>
    <submittedName>
        <fullName evidence="3">Uncharacterized protein</fullName>
    </submittedName>
</protein>
<dbReference type="Proteomes" id="UP000294829">
    <property type="component" value="Unassembled WGS sequence"/>
</dbReference>
<dbReference type="OrthoDB" id="8559866at2"/>
<evidence type="ECO:0000313" key="3">
    <source>
        <dbReference type="EMBL" id="TDK63496.1"/>
    </source>
</evidence>
<proteinExistence type="predicted"/>